<organism evidence="2 3">
    <name type="scientific">Acanthaster planci</name>
    <name type="common">Crown-of-thorns starfish</name>
    <dbReference type="NCBI Taxonomy" id="133434"/>
    <lineage>
        <taxon>Eukaryota</taxon>
        <taxon>Metazoa</taxon>
        <taxon>Echinodermata</taxon>
        <taxon>Eleutherozoa</taxon>
        <taxon>Asterozoa</taxon>
        <taxon>Asteroidea</taxon>
        <taxon>Valvatacea</taxon>
        <taxon>Valvatida</taxon>
        <taxon>Acanthasteridae</taxon>
        <taxon>Acanthaster</taxon>
    </lineage>
</organism>
<proteinExistence type="predicted"/>
<accession>A0A8B7XQI7</accession>
<name>A0A8B7XQI7_ACAPL</name>
<keyword evidence="2" id="KW-1185">Reference proteome</keyword>
<dbReference type="PANTHER" id="PTHR11884:SF1">
    <property type="entry name" value="GOLGI APPARATUS PROTEIN 1"/>
    <property type="match status" value="1"/>
</dbReference>
<dbReference type="PANTHER" id="PTHR11884">
    <property type="entry name" value="SELECTIN LIGAND RELATED"/>
    <property type="match status" value="1"/>
</dbReference>
<dbReference type="Proteomes" id="UP000694845">
    <property type="component" value="Unplaced"/>
</dbReference>
<keyword evidence="1" id="KW-0472">Membrane</keyword>
<protein>
    <submittedName>
        <fullName evidence="3">Golgi apparatus protein 1-like isoform X2</fullName>
    </submittedName>
</protein>
<dbReference type="GO" id="GO:0000139">
    <property type="term" value="C:Golgi membrane"/>
    <property type="evidence" value="ECO:0007669"/>
    <property type="project" value="TreeGrafter"/>
</dbReference>
<dbReference type="InterPro" id="IPR001893">
    <property type="entry name" value="Cys-rich_GLG1_repeat"/>
</dbReference>
<dbReference type="Pfam" id="PF00839">
    <property type="entry name" value="Cys_rich_FGFR"/>
    <property type="match status" value="1"/>
</dbReference>
<evidence type="ECO:0000313" key="2">
    <source>
        <dbReference type="Proteomes" id="UP000694845"/>
    </source>
</evidence>
<evidence type="ECO:0000256" key="1">
    <source>
        <dbReference type="SAM" id="Phobius"/>
    </source>
</evidence>
<feature type="transmembrane region" description="Helical" evidence="1">
    <location>
        <begin position="176"/>
        <end position="195"/>
    </location>
</feature>
<reference evidence="3" key="1">
    <citation type="submission" date="2025-08" db="UniProtKB">
        <authorList>
            <consortium name="RefSeq"/>
        </authorList>
    </citation>
    <scope>IDENTIFICATION</scope>
</reference>
<dbReference type="GO" id="GO:0017134">
    <property type="term" value="F:fibroblast growth factor binding"/>
    <property type="evidence" value="ECO:0007669"/>
    <property type="project" value="TreeGrafter"/>
</dbReference>
<dbReference type="GeneID" id="110974744"/>
<evidence type="ECO:0000313" key="3">
    <source>
        <dbReference type="RefSeq" id="XP_022082270.1"/>
    </source>
</evidence>
<gene>
    <name evidence="3" type="primary">LOC110974744</name>
</gene>
<sequence>MSWINSRRRNTKKRNWREKCCFVSRRNSPPSLCHRIVRITSEMQYKKHQWILGWILSSSVGVRIQPRGFVLRNWRLQQVIRLLQECRTDVHIDTLLYKACALDIKHFCAGIPQGEGRQMSCLLEALEDTTVNLHADCQRMLSERKEMWRYAIRESPPNSFPDLAAAINAPKARGQLLTILFLVIGVLGFGGLYCYSSRQKIQH</sequence>
<dbReference type="InterPro" id="IPR039728">
    <property type="entry name" value="GLG1"/>
</dbReference>
<dbReference type="AlphaFoldDB" id="A0A8B7XQI7"/>
<keyword evidence="1" id="KW-1133">Transmembrane helix</keyword>
<dbReference type="RefSeq" id="XP_022082270.1">
    <property type="nucleotide sequence ID" value="XM_022226578.1"/>
</dbReference>
<keyword evidence="1" id="KW-0812">Transmembrane</keyword>
<dbReference type="OrthoDB" id="2015434at2759"/>